<dbReference type="GO" id="GO:0015485">
    <property type="term" value="F:cholesterol binding"/>
    <property type="evidence" value="ECO:0007669"/>
    <property type="project" value="InterPro"/>
</dbReference>
<dbReference type="STRING" id="688270.Celal_3821"/>
<feature type="signal peptide" evidence="1">
    <location>
        <begin position="1"/>
        <end position="28"/>
    </location>
</feature>
<dbReference type="Gene3D" id="3.30.1040.20">
    <property type="match status" value="1"/>
</dbReference>
<dbReference type="PRINTS" id="PR01400">
    <property type="entry name" value="TACYTOLYSIN"/>
</dbReference>
<sequence length="658" mass="71888">MIVLKQVKLRHYLLLIIAALLSIVSCNKEEDPKVIDELETLDSFKSVIAIGNEPVSPTEEETEVEYIENQERIINAESGEEEIWKCITTTYDLKTGTGNGSGGFPLFNPSASVIYPGSLLQGKSLKNATPDVIPVKRAGGTVSYNLNNGNINSAINVAIVSKSSIQNAMNEIIAASPNAIPANFSFEYTQVQSREALAVSLGLDIKTAFTKIGGNLDFKNEDKKSRVLVKLKQSFYTMSIDLPTSLDALFDPSVTPEGLAKFVQEDNPATYISDVTYGRVYYMLIETNSSYQELKIAINGSFGAVVASGKFNLEVDALRDLKEVKINVTAFGGEAKSTIKTIGANLNELVGLLAESAKIETGLPISYVVRSVNTSEIVGVQLATTYSTTSCDLVKNVDAPIQTKHWHGNKDLEEGGVGAAFERASGEYILINTTGDKFMRSYNGELDGPFPVTTLFKGEYPFFTGDKSNATFDGIGAIVNVRKNAQEISINNQAQFLAISKNGLQYKYVNGDTWEDFTTVSDLSIEKLSKGTNPFNTGGIGAILNVYYELENEKEDKYKSSMHIFNQQGTEYSLYWSGSSYANTGTNFNIAYDIKPAEGNASSAPKEYNSLPFNTVGASFSFYTSGVRYFVIFDKSGKSYAITDAKDTYSYSQAYHLN</sequence>
<dbReference type="Gene3D" id="3.90.840.10">
    <property type="entry name" value="Thiol-activated cytolysin superfamily/Thiol-activated cytolysin, alpha-beta domain"/>
    <property type="match status" value="1"/>
</dbReference>
<dbReference type="HOGENOM" id="CLU_417862_0_0_10"/>
<evidence type="ECO:0000313" key="3">
    <source>
        <dbReference type="Proteomes" id="UP000008634"/>
    </source>
</evidence>
<dbReference type="Proteomes" id="UP000008634">
    <property type="component" value="Chromosome"/>
</dbReference>
<accession>E6XBF7</accession>
<dbReference type="RefSeq" id="WP_013552520.1">
    <property type="nucleotide sequence ID" value="NC_014934.1"/>
</dbReference>
<evidence type="ECO:0000256" key="1">
    <source>
        <dbReference type="SAM" id="SignalP"/>
    </source>
</evidence>
<keyword evidence="3" id="KW-1185">Reference proteome</keyword>
<keyword evidence="1" id="KW-0732">Signal</keyword>
<name>E6XBF7_CELAD</name>
<organism evidence="2 3">
    <name type="scientific">Cellulophaga algicola (strain DSM 14237 / IC166 / ACAM 630)</name>
    <dbReference type="NCBI Taxonomy" id="688270"/>
    <lineage>
        <taxon>Bacteria</taxon>
        <taxon>Pseudomonadati</taxon>
        <taxon>Bacteroidota</taxon>
        <taxon>Flavobacteriia</taxon>
        <taxon>Flavobacteriales</taxon>
        <taxon>Flavobacteriaceae</taxon>
        <taxon>Cellulophaga</taxon>
    </lineage>
</organism>
<dbReference type="PROSITE" id="PS51257">
    <property type="entry name" value="PROKAR_LIPOPROTEIN"/>
    <property type="match status" value="1"/>
</dbReference>
<dbReference type="AlphaFoldDB" id="E6XBF7"/>
<dbReference type="OrthoDB" id="662759at2"/>
<dbReference type="Gene3D" id="3.40.30.40">
    <property type="entry name" value="Perfringolysin"/>
    <property type="match status" value="1"/>
</dbReference>
<dbReference type="InterPro" id="IPR036359">
    <property type="entry name" value="Thiol_cytolysin_sf"/>
</dbReference>
<dbReference type="EMBL" id="CP002453">
    <property type="protein sequence ID" value="ADV51070.1"/>
    <property type="molecule type" value="Genomic_DNA"/>
</dbReference>
<dbReference type="SUPFAM" id="SSF56978">
    <property type="entry name" value="Perfringolysin"/>
    <property type="match status" value="1"/>
</dbReference>
<gene>
    <name evidence="2" type="ordered locus">Celal_3821</name>
</gene>
<protein>
    <submittedName>
        <fullName evidence="2">Thiol-activated cytolysin</fullName>
    </submittedName>
</protein>
<dbReference type="Pfam" id="PF01289">
    <property type="entry name" value="Thiol_cytolysin"/>
    <property type="match status" value="1"/>
</dbReference>
<dbReference type="KEGG" id="cao:Celal_3821"/>
<dbReference type="InterPro" id="IPR001869">
    <property type="entry name" value="Thiol_cytolysin"/>
</dbReference>
<dbReference type="InterPro" id="IPR036363">
    <property type="entry name" value="Thiol_cytolysin_ab_sf"/>
</dbReference>
<proteinExistence type="predicted"/>
<reference evidence="2 3" key="1">
    <citation type="journal article" date="2010" name="Stand. Genomic Sci.">
        <title>Complete genome sequence of Cellulophaga algicola type strain (IC166).</title>
        <authorList>
            <person name="Abt B."/>
            <person name="Lu M."/>
            <person name="Misra M."/>
            <person name="Han C."/>
            <person name="Nolan M."/>
            <person name="Lucas S."/>
            <person name="Hammon N."/>
            <person name="Deshpande S."/>
            <person name="Cheng J.F."/>
            <person name="Tapia R."/>
            <person name="Goodwin L."/>
            <person name="Pitluck S."/>
            <person name="Liolios K."/>
            <person name="Pagani I."/>
            <person name="Ivanova N."/>
            <person name="Mavromatis K."/>
            <person name="Ovchinikova G."/>
            <person name="Pati A."/>
            <person name="Chen A."/>
            <person name="Palaniappan K."/>
            <person name="Land M."/>
            <person name="Hauser L."/>
            <person name="Chang Y.J."/>
            <person name="Jeffries C.D."/>
            <person name="Detter J.C."/>
            <person name="Brambilla E."/>
            <person name="Rohde M."/>
            <person name="Tindall B.J."/>
            <person name="Goker M."/>
            <person name="Woyke T."/>
            <person name="Bristow J."/>
            <person name="Eisen J.A."/>
            <person name="Markowitz V."/>
            <person name="Hugenholtz P."/>
            <person name="Kyrpides N.C."/>
            <person name="Klenk H.P."/>
            <person name="Lapidus A."/>
        </authorList>
    </citation>
    <scope>NUCLEOTIDE SEQUENCE [LARGE SCALE GENOMIC DNA]</scope>
    <source>
        <strain evidence="3">DSM 14237 / IC166 / ACAM 630</strain>
    </source>
</reference>
<dbReference type="eggNOG" id="ENOG502Z7ST">
    <property type="taxonomic scope" value="Bacteria"/>
</dbReference>
<evidence type="ECO:0000313" key="2">
    <source>
        <dbReference type="EMBL" id="ADV51070.1"/>
    </source>
</evidence>
<feature type="chain" id="PRO_5003215626" evidence="1">
    <location>
        <begin position="29"/>
        <end position="658"/>
    </location>
</feature>